<dbReference type="GO" id="GO:0003676">
    <property type="term" value="F:nucleic acid binding"/>
    <property type="evidence" value="ECO:0007669"/>
    <property type="project" value="InterPro"/>
</dbReference>
<dbReference type="InterPro" id="IPR038720">
    <property type="entry name" value="YprB_RNase_H-like_dom"/>
</dbReference>
<dbReference type="Pfam" id="PF13482">
    <property type="entry name" value="RNase_H_2"/>
    <property type="match status" value="1"/>
</dbReference>
<dbReference type="EMBL" id="PGTN01000013">
    <property type="protein sequence ID" value="PJF48487.1"/>
    <property type="molecule type" value="Genomic_DNA"/>
</dbReference>
<name>A0A2M8QFA2_9CHLR</name>
<organism evidence="2 3">
    <name type="scientific">Candidatus Thermofonsia Clade 3 bacterium</name>
    <dbReference type="NCBI Taxonomy" id="2364212"/>
    <lineage>
        <taxon>Bacteria</taxon>
        <taxon>Bacillati</taxon>
        <taxon>Chloroflexota</taxon>
        <taxon>Candidatus Thermofontia</taxon>
        <taxon>Candidatus Thermofonsia Clade 3</taxon>
    </lineage>
</organism>
<sequence length="429" mass="47900">MALPVQWVGMDLDLRERLRRLGVRKHAAPLKPALQSNRDVAPLRAQLELMSTPCGPAYVSRSAYPLAHRHGDRALDAVLRHSPELLARLIVGRTITEIDLRRAIFLDTETTGLNSGVGTLAFLVGLGYFEGERFVIEQFFLRDPIEEIAMLSAVSRRAHDRQPIITFNGRAFDVPLLESRFVLSRMASPFADKHHFDLLLSARRAWRGSLGSCGLGSLEFHLLGVRRGQRDIPGAVIPLLYREYLAAGGGEPNEDMQRVMYHNANDILSMVTLIACLADALTQPQDVAEHFNAARFYECAGDYDAAERSYLAAVGALQAGRWRDLRALIPSAQSSNSAPPRQSLRRAARFLKRRGHPEEALALWQRLAEAGDVEALIEVAKHYEWRMGDLDRALTYARRALGANSQPALHRAIARRIARLERKALQSKA</sequence>
<dbReference type="Proteomes" id="UP000230790">
    <property type="component" value="Unassembled WGS sequence"/>
</dbReference>
<dbReference type="Gene3D" id="3.30.420.10">
    <property type="entry name" value="Ribonuclease H-like superfamily/Ribonuclease H"/>
    <property type="match status" value="1"/>
</dbReference>
<accession>A0A2M8QFA2</accession>
<dbReference type="SUPFAM" id="SSF53098">
    <property type="entry name" value="Ribonuclease H-like"/>
    <property type="match status" value="1"/>
</dbReference>
<proteinExistence type="predicted"/>
<dbReference type="PANTHER" id="PTHR38462:SF1">
    <property type="entry name" value="YPRB RIBONUCLEASE H-LIKE DOMAIN-CONTAINING PROTEIN"/>
    <property type="match status" value="1"/>
</dbReference>
<dbReference type="AlphaFoldDB" id="A0A2M8QFA2"/>
<gene>
    <name evidence="2" type="ORF">CUN48_03230</name>
</gene>
<protein>
    <recommendedName>
        <fullName evidence="1">YprB ribonuclease H-like domain-containing protein</fullName>
    </recommendedName>
</protein>
<feature type="domain" description="YprB ribonuclease H-like" evidence="1">
    <location>
        <begin position="104"/>
        <end position="275"/>
    </location>
</feature>
<evidence type="ECO:0000313" key="3">
    <source>
        <dbReference type="Proteomes" id="UP000230790"/>
    </source>
</evidence>
<evidence type="ECO:0000259" key="1">
    <source>
        <dbReference type="Pfam" id="PF13482"/>
    </source>
</evidence>
<dbReference type="PANTHER" id="PTHR38462">
    <property type="entry name" value="EXONUCLEASE-LIKE PROTEIN"/>
    <property type="match status" value="1"/>
</dbReference>
<dbReference type="InterPro" id="IPR012337">
    <property type="entry name" value="RNaseH-like_sf"/>
</dbReference>
<dbReference type="InterPro" id="IPR011990">
    <property type="entry name" value="TPR-like_helical_dom_sf"/>
</dbReference>
<dbReference type="InterPro" id="IPR036397">
    <property type="entry name" value="RNaseH_sf"/>
</dbReference>
<evidence type="ECO:0000313" key="2">
    <source>
        <dbReference type="EMBL" id="PJF48487.1"/>
    </source>
</evidence>
<reference evidence="2 3" key="1">
    <citation type="submission" date="2017-11" db="EMBL/GenBank/DDBJ databases">
        <title>Evolution of Phototrophy in the Chloroflexi Phylum Driven by Horizontal Gene Transfer.</title>
        <authorList>
            <person name="Ward L.M."/>
            <person name="Hemp J."/>
            <person name="Shih P.M."/>
            <person name="Mcglynn S.E."/>
            <person name="Fischer W."/>
        </authorList>
    </citation>
    <scope>NUCLEOTIDE SEQUENCE [LARGE SCALE GENOMIC DNA]</scope>
    <source>
        <strain evidence="2">JP3_7</strain>
    </source>
</reference>
<comment type="caution">
    <text evidence="2">The sequence shown here is derived from an EMBL/GenBank/DDBJ whole genome shotgun (WGS) entry which is preliminary data.</text>
</comment>
<dbReference type="Gene3D" id="1.25.40.10">
    <property type="entry name" value="Tetratricopeptide repeat domain"/>
    <property type="match status" value="1"/>
</dbReference>
<dbReference type="SUPFAM" id="SSF81901">
    <property type="entry name" value="HCP-like"/>
    <property type="match status" value="1"/>
</dbReference>